<dbReference type="Proteomes" id="UP000034112">
    <property type="component" value="Unassembled WGS sequence"/>
</dbReference>
<accession>A0A0F9X3A6</accession>
<sequence>MSAIRFLRRIISLHTLRPGGPVSEVPPKLQPLSESHNPALTQKPLVTEMLQGNGAHQHQESKAVCLRPVSKVLYSESAGDDLVVRSASRVHWKFVQQGTSLICTSIDGDVPAIAGEDATFERKAFIDGVTYLLMALPKDLNICELRQIKSALPDCVIYLDLGAVQSEANSTQSAPGPPRSILHRSVQRTVVNLIFFFGFLLPYLSFLLRYAARMERKHKVSETIVGCGLNFVNSIGKRSIYLTQTMCQLNDGRVGQALPEALIWTVDGVAQGASDGLGEGLSIVRARSTVRAEEQDSIYSIQRQR</sequence>
<proteinExistence type="predicted"/>
<name>A0A0F9X3A6_TRIHA</name>
<evidence type="ECO:0000313" key="3">
    <source>
        <dbReference type="Proteomes" id="UP000034112"/>
    </source>
</evidence>
<dbReference type="AlphaFoldDB" id="A0A0F9X3A6"/>
<keyword evidence="1" id="KW-0812">Transmembrane</keyword>
<organism evidence="2 3">
    <name type="scientific">Trichoderma harzianum</name>
    <name type="common">Hypocrea lixii</name>
    <dbReference type="NCBI Taxonomy" id="5544"/>
    <lineage>
        <taxon>Eukaryota</taxon>
        <taxon>Fungi</taxon>
        <taxon>Dikarya</taxon>
        <taxon>Ascomycota</taxon>
        <taxon>Pezizomycotina</taxon>
        <taxon>Sordariomycetes</taxon>
        <taxon>Hypocreomycetidae</taxon>
        <taxon>Hypocreales</taxon>
        <taxon>Hypocreaceae</taxon>
        <taxon>Trichoderma</taxon>
    </lineage>
</organism>
<keyword evidence="1" id="KW-1133">Transmembrane helix</keyword>
<comment type="caution">
    <text evidence="2">The sequence shown here is derived from an EMBL/GenBank/DDBJ whole genome shotgun (WGS) entry which is preliminary data.</text>
</comment>
<protein>
    <submittedName>
        <fullName evidence="2">Uncharacterized protein</fullName>
    </submittedName>
</protein>
<dbReference type="EMBL" id="JOKZ01000353">
    <property type="protein sequence ID" value="KKO99129.1"/>
    <property type="molecule type" value="Genomic_DNA"/>
</dbReference>
<feature type="transmembrane region" description="Helical" evidence="1">
    <location>
        <begin position="190"/>
        <end position="212"/>
    </location>
</feature>
<reference evidence="3" key="1">
    <citation type="journal article" date="2015" name="Genome Announc.">
        <title>Draft whole-genome sequence of the biocontrol agent Trichoderma harzianum T6776.</title>
        <authorList>
            <person name="Baroncelli R."/>
            <person name="Piaggeschi G."/>
            <person name="Fiorini L."/>
            <person name="Bertolini E."/>
            <person name="Zapparata A."/>
            <person name="Pe M.E."/>
            <person name="Sarrocco S."/>
            <person name="Vannacci G."/>
        </authorList>
    </citation>
    <scope>NUCLEOTIDE SEQUENCE [LARGE SCALE GENOMIC DNA]</scope>
    <source>
        <strain evidence="3">T6776</strain>
    </source>
</reference>
<dbReference type="OrthoDB" id="5220781at2759"/>
<gene>
    <name evidence="2" type="ORF">THAR02_08763</name>
</gene>
<evidence type="ECO:0000256" key="1">
    <source>
        <dbReference type="SAM" id="Phobius"/>
    </source>
</evidence>
<evidence type="ECO:0000313" key="2">
    <source>
        <dbReference type="EMBL" id="KKO99129.1"/>
    </source>
</evidence>
<dbReference type="OMA" id="IHRGVQM"/>
<keyword evidence="1" id="KW-0472">Membrane</keyword>